<dbReference type="KEGG" id="atw:C0099_07630"/>
<organism evidence="1 2">
    <name type="scientific">Pseudazoarcus pumilus</name>
    <dbReference type="NCBI Taxonomy" id="2067960"/>
    <lineage>
        <taxon>Bacteria</taxon>
        <taxon>Pseudomonadati</taxon>
        <taxon>Pseudomonadota</taxon>
        <taxon>Betaproteobacteria</taxon>
        <taxon>Rhodocyclales</taxon>
        <taxon>Zoogloeaceae</taxon>
        <taxon>Pseudazoarcus</taxon>
    </lineage>
</organism>
<name>A0A2I6S6C6_9RHOO</name>
<evidence type="ECO:0000313" key="1">
    <source>
        <dbReference type="EMBL" id="AUN94812.1"/>
    </source>
</evidence>
<dbReference type="Proteomes" id="UP000242205">
    <property type="component" value="Chromosome"/>
</dbReference>
<keyword evidence="2" id="KW-1185">Reference proteome</keyword>
<evidence type="ECO:0000313" key="2">
    <source>
        <dbReference type="Proteomes" id="UP000242205"/>
    </source>
</evidence>
<gene>
    <name evidence="1" type="ORF">C0099_07630</name>
</gene>
<proteinExistence type="predicted"/>
<accession>A0A2I6S6C6</accession>
<dbReference type="EMBL" id="CP025682">
    <property type="protein sequence ID" value="AUN94812.1"/>
    <property type="molecule type" value="Genomic_DNA"/>
</dbReference>
<dbReference type="AlphaFoldDB" id="A0A2I6S6C6"/>
<protein>
    <submittedName>
        <fullName evidence="1">Uncharacterized protein</fullName>
    </submittedName>
</protein>
<sequence length="105" mass="11737">MQPRTRSPQSETHAPDLPELDLWHAALSQFIEDARIYATTGKDQAGYRRAAFQDLIHGGPMLRRLSGFAFVDPELVRAVFLRSLPRGRIIGGVRCKAGKLTTEHP</sequence>
<dbReference type="RefSeq" id="WP_102246879.1">
    <property type="nucleotide sequence ID" value="NZ_CP025682.1"/>
</dbReference>
<reference evidence="1 2" key="1">
    <citation type="submission" date="2018-01" db="EMBL/GenBank/DDBJ databases">
        <authorList>
            <person name="Fu G.-Y."/>
        </authorList>
    </citation>
    <scope>NUCLEOTIDE SEQUENCE [LARGE SCALE GENOMIC DNA]</scope>
    <source>
        <strain evidence="1 2">SY39</strain>
    </source>
</reference>